<proteinExistence type="predicted"/>
<reference evidence="1" key="1">
    <citation type="submission" date="2021-06" db="EMBL/GenBank/DDBJ databases">
        <authorList>
            <person name="Kallberg Y."/>
            <person name="Tangrot J."/>
            <person name="Rosling A."/>
        </authorList>
    </citation>
    <scope>NUCLEOTIDE SEQUENCE</scope>
    <source>
        <strain evidence="1">AU212A</strain>
    </source>
</reference>
<feature type="non-terminal residue" evidence="1">
    <location>
        <position position="1"/>
    </location>
</feature>
<organism evidence="1 2">
    <name type="scientific">Scutellospora calospora</name>
    <dbReference type="NCBI Taxonomy" id="85575"/>
    <lineage>
        <taxon>Eukaryota</taxon>
        <taxon>Fungi</taxon>
        <taxon>Fungi incertae sedis</taxon>
        <taxon>Mucoromycota</taxon>
        <taxon>Glomeromycotina</taxon>
        <taxon>Glomeromycetes</taxon>
        <taxon>Diversisporales</taxon>
        <taxon>Gigasporaceae</taxon>
        <taxon>Scutellospora</taxon>
    </lineage>
</organism>
<evidence type="ECO:0000313" key="1">
    <source>
        <dbReference type="EMBL" id="CAG8679818.1"/>
    </source>
</evidence>
<feature type="non-terminal residue" evidence="1">
    <location>
        <position position="186"/>
    </location>
</feature>
<evidence type="ECO:0000313" key="2">
    <source>
        <dbReference type="Proteomes" id="UP000789860"/>
    </source>
</evidence>
<sequence length="186" mass="21580">NKRKRSITPDTQVFTEDNQRGSNNKNDETRTELIDSVEEDEESEKVDELVKIDDIAKIEEQLKKKLRNEWYVGNINITKKFRQYQLHSIDKAKKGLKWNDTYEILALASIIVLSSPCPYPYEYFTFNEWNLITETNPYKIDGTVIPPSVSTSLHEAAKNVMLGKNVYMNAEESFIEQSAAKTFNDF</sequence>
<name>A0ACA9NVQ3_9GLOM</name>
<protein>
    <submittedName>
        <fullName evidence="1">3865_t:CDS:1</fullName>
    </submittedName>
</protein>
<comment type="caution">
    <text evidence="1">The sequence shown here is derived from an EMBL/GenBank/DDBJ whole genome shotgun (WGS) entry which is preliminary data.</text>
</comment>
<accession>A0ACA9NVQ3</accession>
<gene>
    <name evidence="1" type="ORF">SCALOS_LOCUS9695</name>
</gene>
<keyword evidence="2" id="KW-1185">Reference proteome</keyword>
<dbReference type="EMBL" id="CAJVPM010031402">
    <property type="protein sequence ID" value="CAG8679818.1"/>
    <property type="molecule type" value="Genomic_DNA"/>
</dbReference>
<dbReference type="Proteomes" id="UP000789860">
    <property type="component" value="Unassembled WGS sequence"/>
</dbReference>